<evidence type="ECO:0000313" key="2">
    <source>
        <dbReference type="EMBL" id="GMH56161.1"/>
    </source>
</evidence>
<protein>
    <submittedName>
        <fullName evidence="2">Uncharacterized protein</fullName>
    </submittedName>
</protein>
<accession>A0A9W6ZPT0</accession>
<organism evidence="2 3">
    <name type="scientific">Triparma retinervis</name>
    <dbReference type="NCBI Taxonomy" id="2557542"/>
    <lineage>
        <taxon>Eukaryota</taxon>
        <taxon>Sar</taxon>
        <taxon>Stramenopiles</taxon>
        <taxon>Ochrophyta</taxon>
        <taxon>Bolidophyceae</taxon>
        <taxon>Parmales</taxon>
        <taxon>Triparmaceae</taxon>
        <taxon>Triparma</taxon>
    </lineage>
</organism>
<dbReference type="Proteomes" id="UP001165082">
    <property type="component" value="Unassembled WGS sequence"/>
</dbReference>
<sequence>MADKVDGQESGQGSKSLGSWFPNASVRKTKALGKDDKCSLLLFYHYVNPVMSEGRKDHLKKFLDELTTDLGLGGRLRVARE</sequence>
<feature type="non-terminal residue" evidence="2">
    <location>
        <position position="81"/>
    </location>
</feature>
<proteinExistence type="predicted"/>
<evidence type="ECO:0000256" key="1">
    <source>
        <dbReference type="SAM" id="MobiDB-lite"/>
    </source>
</evidence>
<dbReference type="AlphaFoldDB" id="A0A9W6ZPT0"/>
<feature type="region of interest" description="Disordered" evidence="1">
    <location>
        <begin position="1"/>
        <end position="21"/>
    </location>
</feature>
<dbReference type="EMBL" id="BRXZ01003511">
    <property type="protein sequence ID" value="GMH56161.1"/>
    <property type="molecule type" value="Genomic_DNA"/>
</dbReference>
<name>A0A9W6ZPT0_9STRA</name>
<gene>
    <name evidence="2" type="ORF">TrRE_jg9204</name>
</gene>
<keyword evidence="3" id="KW-1185">Reference proteome</keyword>
<evidence type="ECO:0000313" key="3">
    <source>
        <dbReference type="Proteomes" id="UP001165082"/>
    </source>
</evidence>
<reference evidence="2" key="1">
    <citation type="submission" date="2022-07" db="EMBL/GenBank/DDBJ databases">
        <title>Genome analysis of Parmales, a sister group of diatoms, reveals the evolutionary specialization of diatoms from phago-mixotrophs to photoautotrophs.</title>
        <authorList>
            <person name="Ban H."/>
            <person name="Sato S."/>
            <person name="Yoshikawa S."/>
            <person name="Kazumasa Y."/>
            <person name="Nakamura Y."/>
            <person name="Ichinomiya M."/>
            <person name="Saitoh K."/>
            <person name="Sato N."/>
            <person name="Blanc-Mathieu R."/>
            <person name="Endo H."/>
            <person name="Kuwata A."/>
            <person name="Ogata H."/>
        </authorList>
    </citation>
    <scope>NUCLEOTIDE SEQUENCE</scope>
</reference>
<comment type="caution">
    <text evidence="2">The sequence shown here is derived from an EMBL/GenBank/DDBJ whole genome shotgun (WGS) entry which is preliminary data.</text>
</comment>